<name>A0ABD0A7J4_9GAMM</name>
<evidence type="ECO:0000313" key="2">
    <source>
        <dbReference type="Proteomes" id="UP000652691"/>
    </source>
</evidence>
<accession>A0ABD0A7J4</accession>
<protein>
    <submittedName>
        <fullName evidence="1">Uncharacterized protein</fullName>
    </submittedName>
</protein>
<evidence type="ECO:0000313" key="1">
    <source>
        <dbReference type="EMBL" id="GGH35274.1"/>
    </source>
</evidence>
<dbReference type="GeneID" id="80104409"/>
<dbReference type="RefSeq" id="WP_032883142.1">
    <property type="nucleotide sequence ID" value="NZ_BMDA01000001.1"/>
</dbReference>
<reference evidence="1 2" key="1">
    <citation type="journal article" date="2014" name="Int. J. Syst. Evol. Microbiol.">
        <title>Complete genome sequence of Corynebacterium casei LMG S-19264T (=DSM 44701T), isolated from a smear-ripened cheese.</title>
        <authorList>
            <consortium name="US DOE Joint Genome Institute (JGI-PGF)"/>
            <person name="Walter F."/>
            <person name="Albersmeier A."/>
            <person name="Kalinowski J."/>
            <person name="Ruckert C."/>
        </authorList>
    </citation>
    <scope>NUCLEOTIDE SEQUENCE [LARGE SCALE GENOMIC DNA]</scope>
    <source>
        <strain evidence="1 2">CCM 8635</strain>
    </source>
</reference>
<sequence length="75" mass="8743">MVEISVNCSLIYYANFIQVLRWIGWVVDYINELYLNYKGVKMRRFIWVVIIALSFTGCSNASKVDPELDNIAHLI</sequence>
<organism evidence="1 2">
    <name type="scientific">Acinetobacter courvalinii</name>
    <dbReference type="NCBI Taxonomy" id="280147"/>
    <lineage>
        <taxon>Bacteria</taxon>
        <taxon>Pseudomonadati</taxon>
        <taxon>Pseudomonadota</taxon>
        <taxon>Gammaproteobacteria</taxon>
        <taxon>Moraxellales</taxon>
        <taxon>Moraxellaceae</taxon>
        <taxon>Acinetobacter</taxon>
    </lineage>
</organism>
<proteinExistence type="predicted"/>
<dbReference type="AlphaFoldDB" id="A0ABD0A7J4"/>
<dbReference type="Proteomes" id="UP000652691">
    <property type="component" value="Unassembled WGS sequence"/>
</dbReference>
<dbReference type="EMBL" id="BMDA01000001">
    <property type="protein sequence ID" value="GGH35274.1"/>
    <property type="molecule type" value="Genomic_DNA"/>
</dbReference>
<comment type="caution">
    <text evidence="1">The sequence shown here is derived from an EMBL/GenBank/DDBJ whole genome shotgun (WGS) entry which is preliminary data.</text>
</comment>
<gene>
    <name evidence="1" type="ORF">GCM10007354_18390</name>
</gene>